<name>A0A0P9GLR9_PSESX</name>
<comment type="caution">
    <text evidence="1">The sequence shown here is derived from an EMBL/GenBank/DDBJ whole genome shotgun (WGS) entry which is preliminary data.</text>
</comment>
<evidence type="ECO:0000313" key="1">
    <source>
        <dbReference type="EMBL" id="KPW11408.1"/>
    </source>
</evidence>
<accession>A0A0P9GLR9</accession>
<gene>
    <name evidence="1" type="ORF">ALO91_04853</name>
</gene>
<protein>
    <submittedName>
        <fullName evidence="1">Uncharacterized protein</fullName>
    </submittedName>
</protein>
<organism evidence="1 2">
    <name type="scientific">Pseudomonas syringae pv. aceris</name>
    <dbReference type="NCBI Taxonomy" id="199198"/>
    <lineage>
        <taxon>Bacteria</taxon>
        <taxon>Pseudomonadati</taxon>
        <taxon>Pseudomonadota</taxon>
        <taxon>Gammaproteobacteria</taxon>
        <taxon>Pseudomonadales</taxon>
        <taxon>Pseudomonadaceae</taxon>
        <taxon>Pseudomonas</taxon>
        <taxon>Pseudomonas syringae</taxon>
    </lineage>
</organism>
<dbReference type="AlphaFoldDB" id="A0A0P9GLR9"/>
<evidence type="ECO:0000313" key="2">
    <source>
        <dbReference type="Proteomes" id="UP000050297"/>
    </source>
</evidence>
<dbReference type="PATRIC" id="fig|199198.5.peg.2084"/>
<dbReference type="EMBL" id="LJPM01000522">
    <property type="protein sequence ID" value="KPW11408.1"/>
    <property type="molecule type" value="Genomic_DNA"/>
</dbReference>
<reference evidence="1 2" key="1">
    <citation type="submission" date="2015-09" db="EMBL/GenBank/DDBJ databases">
        <title>Genome announcement of multiple Pseudomonas syringae strains.</title>
        <authorList>
            <person name="Thakur S."/>
            <person name="Wang P.W."/>
            <person name="Gong Y."/>
            <person name="Weir B.S."/>
            <person name="Guttman D.S."/>
        </authorList>
    </citation>
    <scope>NUCLEOTIDE SEQUENCE [LARGE SCALE GENOMIC DNA]</scope>
    <source>
        <strain evidence="1 2">ICMP2802</strain>
    </source>
</reference>
<sequence>MNQPRGLTPPGVPAAMNTAALREQIQLAHQHEARTGHLLQQLAQKLPHLHPAIHLPEVDAKDVLARFVTAYIDLVPDLLDAAHEVALEAGIEGQIKPVLKIAEHFFAAPPSIMDGHEGLESLLDEAYLAHRLVEEVNDLYIKHFGQPLIPSNTTVASVIAHQLIGEQFANKLDEAVHHAVDELLDEESFALDSVEAYREKLISPETGAAWQRWPSLSRQLGVGLELERSAV</sequence>
<dbReference type="Proteomes" id="UP000050297">
    <property type="component" value="Unassembled WGS sequence"/>
</dbReference>
<proteinExistence type="predicted"/>